<reference evidence="1" key="1">
    <citation type="submission" date="2020-04" db="EMBL/GenBank/DDBJ databases">
        <authorList>
            <person name="Chiriac C."/>
            <person name="Salcher M."/>
            <person name="Ghai R."/>
            <person name="Kavagutti S V."/>
        </authorList>
    </citation>
    <scope>NUCLEOTIDE SEQUENCE</scope>
</reference>
<dbReference type="EMBL" id="LR796217">
    <property type="protein sequence ID" value="CAB4127738.1"/>
    <property type="molecule type" value="Genomic_DNA"/>
</dbReference>
<sequence>MADQIDLATASQLFDTEVTIKYQNAQYLADTIEERHGTTGEATNVPVSDIIEMTSQTYAPTDIPVTPVNPTNVMIIPYNYALKTVIGGGEKTLFAYDKIVDHAKLHALAAARMVDYIKINALYTSTGFGGIYTVPYTVGVNTGMNEGKMAQALSYLENQGVNVMENSCSLWLPAITKQSMLNDDRVVNIFYNDVRPLTDNKLASYLGVDIRTLGANGINTIPFTTSDDINTYLTPLVHMDSMVQIFNRDVSTSITWVPQNDRWELLTVLTSGANVIQYNGIALISTQDPYAANS</sequence>
<evidence type="ECO:0000313" key="2">
    <source>
        <dbReference type="EMBL" id="CAB4134435.1"/>
    </source>
</evidence>
<accession>A0A6J5KYS1</accession>
<gene>
    <name evidence="2" type="ORF">UFOVP269_56</name>
    <name evidence="1" type="ORF">UFOVP98_14</name>
</gene>
<protein>
    <recommendedName>
        <fullName evidence="3">Capsid protein</fullName>
    </recommendedName>
</protein>
<name>A0A6J5KYS1_9CAUD</name>
<dbReference type="Pfam" id="PF19821">
    <property type="entry name" value="Phage_capsid_2"/>
    <property type="match status" value="1"/>
</dbReference>
<dbReference type="InterPro" id="IPR045565">
    <property type="entry name" value="Phage_capsid_2"/>
</dbReference>
<dbReference type="EMBL" id="LR796283">
    <property type="protein sequence ID" value="CAB4134435.1"/>
    <property type="molecule type" value="Genomic_DNA"/>
</dbReference>
<organism evidence="1">
    <name type="scientific">uncultured Caudovirales phage</name>
    <dbReference type="NCBI Taxonomy" id="2100421"/>
    <lineage>
        <taxon>Viruses</taxon>
        <taxon>Duplodnaviria</taxon>
        <taxon>Heunggongvirae</taxon>
        <taxon>Uroviricota</taxon>
        <taxon>Caudoviricetes</taxon>
        <taxon>Peduoviridae</taxon>
        <taxon>Maltschvirus</taxon>
        <taxon>Maltschvirus maltsch</taxon>
    </lineage>
</organism>
<proteinExistence type="predicted"/>
<evidence type="ECO:0008006" key="3">
    <source>
        <dbReference type="Google" id="ProtNLM"/>
    </source>
</evidence>
<evidence type="ECO:0000313" key="1">
    <source>
        <dbReference type="EMBL" id="CAB4127738.1"/>
    </source>
</evidence>